<accession>A0A1M7NI65</accession>
<proteinExistence type="predicted"/>
<protein>
    <submittedName>
        <fullName evidence="1">Uncharacterized protein</fullName>
    </submittedName>
</protein>
<dbReference type="EMBL" id="FRCJ01000010">
    <property type="protein sequence ID" value="SHN03464.1"/>
    <property type="molecule type" value="Genomic_DNA"/>
</dbReference>
<organism evidence="1 2">
    <name type="scientific">Xylanibacter ruminicola</name>
    <name type="common">Prevotella ruminicola</name>
    <dbReference type="NCBI Taxonomy" id="839"/>
    <lineage>
        <taxon>Bacteria</taxon>
        <taxon>Pseudomonadati</taxon>
        <taxon>Bacteroidota</taxon>
        <taxon>Bacteroidia</taxon>
        <taxon>Bacteroidales</taxon>
        <taxon>Prevotellaceae</taxon>
        <taxon>Xylanibacter</taxon>
    </lineage>
</organism>
<name>A0A1M7NI65_XYLRU</name>
<dbReference type="Proteomes" id="UP000184280">
    <property type="component" value="Unassembled WGS sequence"/>
</dbReference>
<dbReference type="AlphaFoldDB" id="A0A1M7NI65"/>
<reference evidence="1 2" key="1">
    <citation type="submission" date="2016-11" db="EMBL/GenBank/DDBJ databases">
        <authorList>
            <person name="Jaros S."/>
            <person name="Januszkiewicz K."/>
            <person name="Wedrychowicz H."/>
        </authorList>
    </citation>
    <scope>NUCLEOTIDE SEQUENCE [LARGE SCALE GENOMIC DNA]</scope>
    <source>
        <strain evidence="1 2">BPI-34</strain>
    </source>
</reference>
<gene>
    <name evidence="1" type="ORF">SAMN04488494_0046</name>
</gene>
<sequence>MKTILSLPENNKKNMVHVKGKDGNMIAKWTQYSELSFIFGL</sequence>
<evidence type="ECO:0000313" key="1">
    <source>
        <dbReference type="EMBL" id="SHN03464.1"/>
    </source>
</evidence>
<evidence type="ECO:0000313" key="2">
    <source>
        <dbReference type="Proteomes" id="UP000184280"/>
    </source>
</evidence>